<dbReference type="RefSeq" id="WP_326509910.1">
    <property type="nucleotide sequence ID" value="NZ_JAWIIV010000048.1"/>
</dbReference>
<dbReference type="Proteomes" id="UP001352263">
    <property type="component" value="Unassembled WGS sequence"/>
</dbReference>
<sequence length="52" mass="5769">MKKRATMPARQGNGFVWEKAKRATDWRSTVHQERLSLAGIGTAPWSNSLLAG</sequence>
<accession>A0ABU6JIK0</accession>
<reference evidence="1 2" key="1">
    <citation type="submission" date="2023-10" db="EMBL/GenBank/DDBJ databases">
        <title>Noviherbaspirillum sp. CPCC 100848 genome assembly.</title>
        <authorList>
            <person name="Li X.Y."/>
            <person name="Fang X.M."/>
        </authorList>
    </citation>
    <scope>NUCLEOTIDE SEQUENCE [LARGE SCALE GENOMIC DNA]</scope>
    <source>
        <strain evidence="1 2">CPCC 100848</strain>
    </source>
</reference>
<organism evidence="1 2">
    <name type="scientific">Noviherbaspirillum album</name>
    <dbReference type="NCBI Taxonomy" id="3080276"/>
    <lineage>
        <taxon>Bacteria</taxon>
        <taxon>Pseudomonadati</taxon>
        <taxon>Pseudomonadota</taxon>
        <taxon>Betaproteobacteria</taxon>
        <taxon>Burkholderiales</taxon>
        <taxon>Oxalobacteraceae</taxon>
        <taxon>Noviherbaspirillum</taxon>
    </lineage>
</organism>
<protein>
    <submittedName>
        <fullName evidence="1">Uncharacterized protein</fullName>
    </submittedName>
</protein>
<keyword evidence="2" id="KW-1185">Reference proteome</keyword>
<comment type="caution">
    <text evidence="1">The sequence shown here is derived from an EMBL/GenBank/DDBJ whole genome shotgun (WGS) entry which is preliminary data.</text>
</comment>
<name>A0ABU6JIK0_9BURK</name>
<gene>
    <name evidence="1" type="ORF">RY831_29470</name>
</gene>
<proteinExistence type="predicted"/>
<dbReference type="EMBL" id="JAWIIV010000048">
    <property type="protein sequence ID" value="MEC4723291.1"/>
    <property type="molecule type" value="Genomic_DNA"/>
</dbReference>
<evidence type="ECO:0000313" key="2">
    <source>
        <dbReference type="Proteomes" id="UP001352263"/>
    </source>
</evidence>
<evidence type="ECO:0000313" key="1">
    <source>
        <dbReference type="EMBL" id="MEC4723291.1"/>
    </source>
</evidence>